<keyword evidence="1" id="KW-0472">Membrane</keyword>
<proteinExistence type="predicted"/>
<evidence type="ECO:0000313" key="3">
    <source>
        <dbReference type="EMBL" id="KKM18085.1"/>
    </source>
</evidence>
<feature type="transmembrane region" description="Helical" evidence="1">
    <location>
        <begin position="119"/>
        <end position="139"/>
    </location>
</feature>
<name>A0A0F9KRV0_9ZZZZ</name>
<organism evidence="3">
    <name type="scientific">marine sediment metagenome</name>
    <dbReference type="NCBI Taxonomy" id="412755"/>
    <lineage>
        <taxon>unclassified sequences</taxon>
        <taxon>metagenomes</taxon>
        <taxon>ecological metagenomes</taxon>
    </lineage>
</organism>
<gene>
    <name evidence="3" type="ORF">LCGC14_1669240</name>
</gene>
<comment type="caution">
    <text evidence="3">The sequence shown here is derived from an EMBL/GenBank/DDBJ whole genome shotgun (WGS) entry which is preliminary data.</text>
</comment>
<keyword evidence="1" id="KW-1133">Transmembrane helix</keyword>
<evidence type="ECO:0000256" key="1">
    <source>
        <dbReference type="SAM" id="Phobius"/>
    </source>
</evidence>
<feature type="transmembrane region" description="Helical" evidence="1">
    <location>
        <begin position="78"/>
        <end position="99"/>
    </location>
</feature>
<dbReference type="EMBL" id="LAZR01014302">
    <property type="protein sequence ID" value="KKM18085.1"/>
    <property type="molecule type" value="Genomic_DNA"/>
</dbReference>
<feature type="transmembrane region" description="Helical" evidence="1">
    <location>
        <begin position="15"/>
        <end position="32"/>
    </location>
</feature>
<feature type="transmembrane region" description="Helical" evidence="1">
    <location>
        <begin position="44"/>
        <end position="66"/>
    </location>
</feature>
<reference evidence="3" key="1">
    <citation type="journal article" date="2015" name="Nature">
        <title>Complex archaea that bridge the gap between prokaryotes and eukaryotes.</title>
        <authorList>
            <person name="Spang A."/>
            <person name="Saw J.H."/>
            <person name="Jorgensen S.L."/>
            <person name="Zaremba-Niedzwiedzka K."/>
            <person name="Martijn J."/>
            <person name="Lind A.E."/>
            <person name="van Eijk R."/>
            <person name="Schleper C."/>
            <person name="Guy L."/>
            <person name="Ettema T.J."/>
        </authorList>
    </citation>
    <scope>NUCLEOTIDE SEQUENCE</scope>
</reference>
<evidence type="ECO:0000259" key="2">
    <source>
        <dbReference type="Pfam" id="PF07331"/>
    </source>
</evidence>
<keyword evidence="1" id="KW-0812">Transmembrane</keyword>
<protein>
    <recommendedName>
        <fullName evidence="2">DUF1468 domain-containing protein</fullName>
    </recommendedName>
</protein>
<dbReference type="Pfam" id="PF07331">
    <property type="entry name" value="TctB"/>
    <property type="match status" value="1"/>
</dbReference>
<dbReference type="InterPro" id="IPR009936">
    <property type="entry name" value="DUF1468"/>
</dbReference>
<dbReference type="AlphaFoldDB" id="A0A0F9KRV0"/>
<sequence>MELHTPRAKRPGEDIFGLIMLVLAMGLFWQSWKIAGFSALSSPGAFPMAASFTMVIAAAIVVIGNARNTAARDGEPILPGRVILFAALITLYALLIQPLGFLPASLLFLFVGMKLLYRGGWIAALVISALSLALIYILFRIVFQVVLPEGIVPEGQWISAIRDMLNGGNT</sequence>
<feature type="domain" description="DUF1468" evidence="2">
    <location>
        <begin position="15"/>
        <end position="148"/>
    </location>
</feature>
<accession>A0A0F9KRV0</accession>